<evidence type="ECO:0008006" key="4">
    <source>
        <dbReference type="Google" id="ProtNLM"/>
    </source>
</evidence>
<dbReference type="AlphaFoldDB" id="A0A818QC76"/>
<dbReference type="Pfam" id="PF19798">
    <property type="entry name" value="Sulfotransfer_5"/>
    <property type="match status" value="1"/>
</dbReference>
<protein>
    <recommendedName>
        <fullName evidence="4">Sulfotransferase</fullName>
    </recommendedName>
</protein>
<dbReference type="Proteomes" id="UP000663838">
    <property type="component" value="Unassembled WGS sequence"/>
</dbReference>
<reference evidence="1" key="1">
    <citation type="submission" date="2021-02" db="EMBL/GenBank/DDBJ databases">
        <authorList>
            <person name="Nowell W R."/>
        </authorList>
    </citation>
    <scope>NUCLEOTIDE SEQUENCE</scope>
</reference>
<name>A0A818QC76_9BILA</name>
<gene>
    <name evidence="1" type="ORF">KIK155_LOCUS22712</name>
    <name evidence="2" type="ORF">TOA249_LOCUS23521</name>
</gene>
<evidence type="ECO:0000313" key="2">
    <source>
        <dbReference type="EMBL" id="CAF4803623.1"/>
    </source>
</evidence>
<dbReference type="Proteomes" id="UP000663865">
    <property type="component" value="Unassembled WGS sequence"/>
</dbReference>
<dbReference type="EMBL" id="CAJNYV010004039">
    <property type="protein sequence ID" value="CAF3636986.1"/>
    <property type="molecule type" value="Genomic_DNA"/>
</dbReference>
<organism evidence="1 3">
    <name type="scientific">Rotaria socialis</name>
    <dbReference type="NCBI Taxonomy" id="392032"/>
    <lineage>
        <taxon>Eukaryota</taxon>
        <taxon>Metazoa</taxon>
        <taxon>Spiralia</taxon>
        <taxon>Gnathifera</taxon>
        <taxon>Rotifera</taxon>
        <taxon>Eurotatoria</taxon>
        <taxon>Bdelloidea</taxon>
        <taxon>Philodinida</taxon>
        <taxon>Philodinidae</taxon>
        <taxon>Rotaria</taxon>
    </lineage>
</organism>
<evidence type="ECO:0000313" key="3">
    <source>
        <dbReference type="Proteomes" id="UP000663865"/>
    </source>
</evidence>
<sequence>MTSFIDELVPIDFLKRCKHTFIIRTPRKAAPSNYRAFIGVNREFIHDDIGYPELQALFEFLTQLTGTRPALVDAGDLVTEPTAIMRMYCESGINDRFEPSMLEWRAERVQAFDKYAGWHDEAQYSTGFNQIQKKKDNTDDLVLPEDVQQLIERSMPIYEALREFRIRV</sequence>
<dbReference type="InterPro" id="IPR053226">
    <property type="entry name" value="Pyrrolopyrazine_biosynth_F"/>
</dbReference>
<accession>A0A818QC76</accession>
<comment type="caution">
    <text evidence="1">The sequence shown here is derived from an EMBL/GenBank/DDBJ whole genome shotgun (WGS) entry which is preliminary data.</text>
</comment>
<dbReference type="PANTHER" id="PTHR48419:SF1">
    <property type="entry name" value="SULFOTRANSFERASE DOMAIN-CONTAINING PROTEIN"/>
    <property type="match status" value="1"/>
</dbReference>
<dbReference type="PANTHER" id="PTHR48419">
    <property type="entry name" value="SULFOTRANSFERASE DOMAIN-CONTAINING PROTEIN"/>
    <property type="match status" value="1"/>
</dbReference>
<dbReference type="EMBL" id="CAJOBS010002271">
    <property type="protein sequence ID" value="CAF4803623.1"/>
    <property type="molecule type" value="Genomic_DNA"/>
</dbReference>
<proteinExistence type="predicted"/>
<evidence type="ECO:0000313" key="1">
    <source>
        <dbReference type="EMBL" id="CAF3636986.1"/>
    </source>
</evidence>